<dbReference type="OrthoDB" id="2377617at2759"/>
<proteinExistence type="predicted"/>
<accession>A0A8H3XF14</accession>
<dbReference type="AlphaFoldDB" id="A0A8H3XF14"/>
<evidence type="ECO:0000313" key="2">
    <source>
        <dbReference type="Proteomes" id="UP000439903"/>
    </source>
</evidence>
<comment type="caution">
    <text evidence="1">The sequence shown here is derived from an EMBL/GenBank/DDBJ whole genome shotgun (WGS) entry which is preliminary data.</text>
</comment>
<dbReference type="Proteomes" id="UP000439903">
    <property type="component" value="Unassembled WGS sequence"/>
</dbReference>
<keyword evidence="2" id="KW-1185">Reference proteome</keyword>
<sequence>MVRLLKRVTFKTLVPQPLVPQLLITQPLVHQPLIHQLLIPQPLIPQPLIAQNADIPENLSFDNLTAEQKYENLTKGTTNLFNTRTQETEDRKIPQFPTFIFSGSPF</sequence>
<gene>
    <name evidence="1" type="ORF">F8M41_002961</name>
</gene>
<dbReference type="EMBL" id="WTPW01001253">
    <property type="protein sequence ID" value="KAF0446278.1"/>
    <property type="molecule type" value="Genomic_DNA"/>
</dbReference>
<evidence type="ECO:0000313" key="1">
    <source>
        <dbReference type="EMBL" id="KAF0446278.1"/>
    </source>
</evidence>
<reference evidence="1 2" key="1">
    <citation type="journal article" date="2019" name="Environ. Microbiol.">
        <title>At the nexus of three kingdoms: the genome of the mycorrhizal fungus Gigaspora margarita provides insights into plant, endobacterial and fungal interactions.</title>
        <authorList>
            <person name="Venice F."/>
            <person name="Ghignone S."/>
            <person name="Salvioli di Fossalunga A."/>
            <person name="Amselem J."/>
            <person name="Novero M."/>
            <person name="Xianan X."/>
            <person name="Sedzielewska Toro K."/>
            <person name="Morin E."/>
            <person name="Lipzen A."/>
            <person name="Grigoriev I.V."/>
            <person name="Henrissat B."/>
            <person name="Martin F.M."/>
            <person name="Bonfante P."/>
        </authorList>
    </citation>
    <scope>NUCLEOTIDE SEQUENCE [LARGE SCALE GENOMIC DNA]</scope>
    <source>
        <strain evidence="1 2">BEG34</strain>
    </source>
</reference>
<name>A0A8H3XF14_GIGMA</name>
<organism evidence="1 2">
    <name type="scientific">Gigaspora margarita</name>
    <dbReference type="NCBI Taxonomy" id="4874"/>
    <lineage>
        <taxon>Eukaryota</taxon>
        <taxon>Fungi</taxon>
        <taxon>Fungi incertae sedis</taxon>
        <taxon>Mucoromycota</taxon>
        <taxon>Glomeromycotina</taxon>
        <taxon>Glomeromycetes</taxon>
        <taxon>Diversisporales</taxon>
        <taxon>Gigasporaceae</taxon>
        <taxon>Gigaspora</taxon>
    </lineage>
</organism>
<protein>
    <submittedName>
        <fullName evidence="1">Uncharacterized protein</fullName>
    </submittedName>
</protein>